<dbReference type="Pfam" id="PF14289">
    <property type="entry name" value="DUF4369"/>
    <property type="match status" value="1"/>
</dbReference>
<evidence type="ECO:0000256" key="2">
    <source>
        <dbReference type="ARBA" id="ARBA00022748"/>
    </source>
</evidence>
<dbReference type="Gene3D" id="3.40.30.10">
    <property type="entry name" value="Glutaredoxin"/>
    <property type="match status" value="1"/>
</dbReference>
<keyword evidence="8" id="KW-1185">Reference proteome</keyword>
<keyword evidence="3" id="KW-1015">Disulfide bond</keyword>
<keyword evidence="4" id="KW-0676">Redox-active center</keyword>
<dbReference type="InterPro" id="IPR025380">
    <property type="entry name" value="DUF4369"/>
</dbReference>
<name>A0A1T5EFX1_9BACT</name>
<evidence type="ECO:0000313" key="8">
    <source>
        <dbReference type="Proteomes" id="UP000190852"/>
    </source>
</evidence>
<evidence type="ECO:0000313" key="7">
    <source>
        <dbReference type="EMBL" id="SKB82781.1"/>
    </source>
</evidence>
<dbReference type="GO" id="GO:0016209">
    <property type="term" value="F:antioxidant activity"/>
    <property type="evidence" value="ECO:0007669"/>
    <property type="project" value="InterPro"/>
</dbReference>
<dbReference type="EMBL" id="FUYQ01000026">
    <property type="protein sequence ID" value="SKB82781.1"/>
    <property type="molecule type" value="Genomic_DNA"/>
</dbReference>
<comment type="subcellular location">
    <subcellularLocation>
        <location evidence="1">Cell envelope</location>
    </subcellularLocation>
</comment>
<feature type="chain" id="PRO_5010565263" evidence="5">
    <location>
        <begin position="21"/>
        <end position="327"/>
    </location>
</feature>
<evidence type="ECO:0000259" key="6">
    <source>
        <dbReference type="PROSITE" id="PS51352"/>
    </source>
</evidence>
<feature type="signal peptide" evidence="5">
    <location>
        <begin position="1"/>
        <end position="20"/>
    </location>
</feature>
<dbReference type="Proteomes" id="UP000190852">
    <property type="component" value="Unassembled WGS sequence"/>
</dbReference>
<dbReference type="InterPro" id="IPR000866">
    <property type="entry name" value="AhpC/TSA"/>
</dbReference>
<gene>
    <name evidence="7" type="ORF">SAMN05660349_02956</name>
</gene>
<dbReference type="RefSeq" id="WP_079684367.1">
    <property type="nucleotide sequence ID" value="NZ_FUYQ01000026.1"/>
</dbReference>
<reference evidence="8" key="1">
    <citation type="submission" date="2017-02" db="EMBL/GenBank/DDBJ databases">
        <authorList>
            <person name="Varghese N."/>
            <person name="Submissions S."/>
        </authorList>
    </citation>
    <scope>NUCLEOTIDE SEQUENCE [LARGE SCALE GENOMIC DNA]</scope>
    <source>
        <strain evidence="8">DSM 24967</strain>
    </source>
</reference>
<dbReference type="GO" id="GO:0016491">
    <property type="term" value="F:oxidoreductase activity"/>
    <property type="evidence" value="ECO:0007669"/>
    <property type="project" value="InterPro"/>
</dbReference>
<dbReference type="PANTHER" id="PTHR42852">
    <property type="entry name" value="THIOL:DISULFIDE INTERCHANGE PROTEIN DSBE"/>
    <property type="match status" value="1"/>
</dbReference>
<dbReference type="GO" id="GO:0017004">
    <property type="term" value="P:cytochrome complex assembly"/>
    <property type="evidence" value="ECO:0007669"/>
    <property type="project" value="UniProtKB-KW"/>
</dbReference>
<sequence>MKRYLLILLTICAFVSCAKKEEGFVINGELANTSEGMIYLKSFRNKMFFNVDSTQIVNGKFTFKGKVDMPSLYGLQTEDMQYPIQFFVENASMTVKIADDLEAVTITNSPANDLYLGNAEAVLEDNYNIDSLVTANTTSPVAAFFLYRYFTYRVPLDQLKTIRAKFAPELNATPYLQDLDKIIATLENIQIGKVAPEFALPDTAGVSVSLSSFRGKYVLLDFWASWCPPCRRENPNVVATFNRFKDKNFTVVGISLDEDKSKWLQAIGDDNLTWTHLSDLKYWDSEVAELYGVRAIPSNVLLDPEGVITAKDIREEALPATLEKLLK</sequence>
<dbReference type="PROSITE" id="PS00194">
    <property type="entry name" value="THIOREDOXIN_1"/>
    <property type="match status" value="1"/>
</dbReference>
<keyword evidence="5" id="KW-0732">Signal</keyword>
<dbReference type="InterPro" id="IPR013766">
    <property type="entry name" value="Thioredoxin_domain"/>
</dbReference>
<dbReference type="PANTHER" id="PTHR42852:SF6">
    <property type="entry name" value="THIOL:DISULFIDE INTERCHANGE PROTEIN DSBE"/>
    <property type="match status" value="1"/>
</dbReference>
<accession>A0A1T5EFX1</accession>
<feature type="domain" description="Thioredoxin" evidence="6">
    <location>
        <begin position="189"/>
        <end position="327"/>
    </location>
</feature>
<evidence type="ECO:0000256" key="4">
    <source>
        <dbReference type="ARBA" id="ARBA00023284"/>
    </source>
</evidence>
<evidence type="ECO:0000256" key="1">
    <source>
        <dbReference type="ARBA" id="ARBA00004196"/>
    </source>
</evidence>
<dbReference type="AlphaFoldDB" id="A0A1T5EFX1"/>
<dbReference type="InterPro" id="IPR036249">
    <property type="entry name" value="Thioredoxin-like_sf"/>
</dbReference>
<dbReference type="SUPFAM" id="SSF52833">
    <property type="entry name" value="Thioredoxin-like"/>
    <property type="match status" value="1"/>
</dbReference>
<proteinExistence type="predicted"/>
<evidence type="ECO:0000256" key="3">
    <source>
        <dbReference type="ARBA" id="ARBA00023157"/>
    </source>
</evidence>
<dbReference type="PROSITE" id="PS51352">
    <property type="entry name" value="THIOREDOXIN_2"/>
    <property type="match status" value="1"/>
</dbReference>
<dbReference type="PROSITE" id="PS51257">
    <property type="entry name" value="PROKAR_LIPOPROTEIN"/>
    <property type="match status" value="1"/>
</dbReference>
<dbReference type="GO" id="GO:0030313">
    <property type="term" value="C:cell envelope"/>
    <property type="evidence" value="ECO:0007669"/>
    <property type="project" value="UniProtKB-SubCell"/>
</dbReference>
<organism evidence="7 8">
    <name type="scientific">Parabacteroides chartae</name>
    <dbReference type="NCBI Taxonomy" id="1037355"/>
    <lineage>
        <taxon>Bacteria</taxon>
        <taxon>Pseudomonadati</taxon>
        <taxon>Bacteroidota</taxon>
        <taxon>Bacteroidia</taxon>
        <taxon>Bacteroidales</taxon>
        <taxon>Tannerellaceae</taxon>
        <taxon>Parabacteroides</taxon>
    </lineage>
</organism>
<keyword evidence="2" id="KW-0201">Cytochrome c-type biogenesis</keyword>
<dbReference type="CDD" id="cd02966">
    <property type="entry name" value="TlpA_like_family"/>
    <property type="match status" value="1"/>
</dbReference>
<evidence type="ECO:0000256" key="5">
    <source>
        <dbReference type="SAM" id="SignalP"/>
    </source>
</evidence>
<dbReference type="InterPro" id="IPR017937">
    <property type="entry name" value="Thioredoxin_CS"/>
</dbReference>
<protein>
    <submittedName>
        <fullName evidence="7">Peroxiredoxin</fullName>
    </submittedName>
</protein>
<dbReference type="Pfam" id="PF00578">
    <property type="entry name" value="AhpC-TSA"/>
    <property type="match status" value="1"/>
</dbReference>
<dbReference type="InterPro" id="IPR050553">
    <property type="entry name" value="Thioredoxin_ResA/DsbE_sf"/>
</dbReference>